<name>A0A9W6QVC9_9PSEU</name>
<dbReference type="InterPro" id="IPR001647">
    <property type="entry name" value="HTH_TetR"/>
</dbReference>
<dbReference type="Gene3D" id="1.10.357.10">
    <property type="entry name" value="Tetracycline Repressor, domain 2"/>
    <property type="match status" value="1"/>
</dbReference>
<keyword evidence="2 4" id="KW-0238">DNA-binding</keyword>
<evidence type="ECO:0000259" key="5">
    <source>
        <dbReference type="PROSITE" id="PS50977"/>
    </source>
</evidence>
<dbReference type="InterPro" id="IPR036271">
    <property type="entry name" value="Tet_transcr_reg_TetR-rel_C_sf"/>
</dbReference>
<dbReference type="Gene3D" id="1.10.10.60">
    <property type="entry name" value="Homeodomain-like"/>
    <property type="match status" value="1"/>
</dbReference>
<accession>A0A9W6QVC9</accession>
<feature type="domain" description="HTH tetR-type" evidence="5">
    <location>
        <begin position="14"/>
        <end position="74"/>
    </location>
</feature>
<keyword evidence="7" id="KW-1185">Reference proteome</keyword>
<feature type="DNA-binding region" description="H-T-H motif" evidence="4">
    <location>
        <begin position="37"/>
        <end position="56"/>
    </location>
</feature>
<organism evidence="6 7">
    <name type="scientific">Amycolatopsis taiwanensis</name>
    <dbReference type="NCBI Taxonomy" id="342230"/>
    <lineage>
        <taxon>Bacteria</taxon>
        <taxon>Bacillati</taxon>
        <taxon>Actinomycetota</taxon>
        <taxon>Actinomycetes</taxon>
        <taxon>Pseudonocardiales</taxon>
        <taxon>Pseudonocardiaceae</taxon>
        <taxon>Amycolatopsis</taxon>
    </lineage>
</organism>
<evidence type="ECO:0000313" key="6">
    <source>
        <dbReference type="EMBL" id="GLY64413.1"/>
    </source>
</evidence>
<dbReference type="AlphaFoldDB" id="A0A9W6QVC9"/>
<dbReference type="RefSeq" id="WP_285486041.1">
    <property type="nucleotide sequence ID" value="NZ_BSTI01000002.1"/>
</dbReference>
<dbReference type="PANTHER" id="PTHR30055:SF234">
    <property type="entry name" value="HTH-TYPE TRANSCRIPTIONAL REGULATOR BETI"/>
    <property type="match status" value="1"/>
</dbReference>
<dbReference type="SUPFAM" id="SSF46689">
    <property type="entry name" value="Homeodomain-like"/>
    <property type="match status" value="1"/>
</dbReference>
<dbReference type="PRINTS" id="PR00455">
    <property type="entry name" value="HTHTETR"/>
</dbReference>
<proteinExistence type="predicted"/>
<protein>
    <recommendedName>
        <fullName evidence="5">HTH tetR-type domain-containing protein</fullName>
    </recommendedName>
</protein>
<dbReference type="PROSITE" id="PS50977">
    <property type="entry name" value="HTH_TETR_2"/>
    <property type="match status" value="1"/>
</dbReference>
<dbReference type="InterPro" id="IPR009057">
    <property type="entry name" value="Homeodomain-like_sf"/>
</dbReference>
<keyword evidence="3" id="KW-0804">Transcription</keyword>
<dbReference type="InterPro" id="IPR050109">
    <property type="entry name" value="HTH-type_TetR-like_transc_reg"/>
</dbReference>
<evidence type="ECO:0000313" key="7">
    <source>
        <dbReference type="Proteomes" id="UP001165136"/>
    </source>
</evidence>
<dbReference type="SUPFAM" id="SSF48498">
    <property type="entry name" value="Tetracyclin repressor-like, C-terminal domain"/>
    <property type="match status" value="1"/>
</dbReference>
<comment type="caution">
    <text evidence="6">The sequence shown here is derived from an EMBL/GenBank/DDBJ whole genome shotgun (WGS) entry which is preliminary data.</text>
</comment>
<dbReference type="Pfam" id="PF00440">
    <property type="entry name" value="TetR_N"/>
    <property type="match status" value="1"/>
</dbReference>
<dbReference type="GO" id="GO:0000976">
    <property type="term" value="F:transcription cis-regulatory region binding"/>
    <property type="evidence" value="ECO:0007669"/>
    <property type="project" value="TreeGrafter"/>
</dbReference>
<dbReference type="GO" id="GO:0003700">
    <property type="term" value="F:DNA-binding transcription factor activity"/>
    <property type="evidence" value="ECO:0007669"/>
    <property type="project" value="TreeGrafter"/>
</dbReference>
<dbReference type="Proteomes" id="UP001165136">
    <property type="component" value="Unassembled WGS sequence"/>
</dbReference>
<evidence type="ECO:0000256" key="4">
    <source>
        <dbReference type="PROSITE-ProRule" id="PRU00335"/>
    </source>
</evidence>
<dbReference type="PANTHER" id="PTHR30055">
    <property type="entry name" value="HTH-TYPE TRANSCRIPTIONAL REGULATOR RUTR"/>
    <property type="match status" value="1"/>
</dbReference>
<gene>
    <name evidence="6" type="ORF">Atai01_10320</name>
</gene>
<keyword evidence="1" id="KW-0805">Transcription regulation</keyword>
<evidence type="ECO:0000256" key="1">
    <source>
        <dbReference type="ARBA" id="ARBA00023015"/>
    </source>
</evidence>
<evidence type="ECO:0000256" key="3">
    <source>
        <dbReference type="ARBA" id="ARBA00023163"/>
    </source>
</evidence>
<evidence type="ECO:0000256" key="2">
    <source>
        <dbReference type="ARBA" id="ARBA00023125"/>
    </source>
</evidence>
<sequence>MRSKRDNGPTFTERARRAQIVECAINLIAEIGYSQTSISKIAERAGVAKSVVLYYFANKDELLNTVVTEIFLAGAAVMVPAMKAEPTAAGKLRAYIRSNGEFISAHREHALAMLDIWTSYRSASGQRLDEVMVESTKQNPPQGDLAELDPVRILELGQQTGEFREFSAPLMAAAVRSAIDGSVTQSSVDPGFDVMAYCDELVTVFDLATRRNT</sequence>
<reference evidence="6" key="1">
    <citation type="submission" date="2023-03" db="EMBL/GenBank/DDBJ databases">
        <title>Amycolatopsis taiwanensis NBRC 103393.</title>
        <authorList>
            <person name="Ichikawa N."/>
            <person name="Sato H."/>
            <person name="Tonouchi N."/>
        </authorList>
    </citation>
    <scope>NUCLEOTIDE SEQUENCE</scope>
    <source>
        <strain evidence="6">NBRC 103393</strain>
    </source>
</reference>
<dbReference type="EMBL" id="BSTI01000002">
    <property type="protein sequence ID" value="GLY64413.1"/>
    <property type="molecule type" value="Genomic_DNA"/>
</dbReference>